<dbReference type="AlphaFoldDB" id="A0A1I4IAD8"/>
<dbReference type="Proteomes" id="UP000181969">
    <property type="component" value="Unassembled WGS sequence"/>
</dbReference>
<protein>
    <submittedName>
        <fullName evidence="3">TetR/AcrR family transcriptional regulator</fullName>
    </submittedName>
</protein>
<keyword evidence="1" id="KW-0472">Membrane</keyword>
<sequence>MAKNTKEIVIRTLLNIAAEGGIINIEEITRRTGITRNTIRHNFGNQGIDDIVAYIYRGIFQEINAQLFRHSPDEIPVEIFADIILPILWQHRDEAHILVTSNLLYRTDAGAIDLIYPWAKERYDYLVKEHQLSPYFSSRQLLSFWISYLDIIFTLWFSVQIPLTPEKFKPIFIKLVKTSMYDLIYKDIGH</sequence>
<reference evidence="2 4" key="1">
    <citation type="submission" date="2016-10" db="EMBL/GenBank/DDBJ databases">
        <authorList>
            <person name="de Groot N.N."/>
        </authorList>
    </citation>
    <scope>NUCLEOTIDE SEQUENCE [LARGE SCALE GENOMIC DNA]</scope>
    <source>
        <strain evidence="2 4">M79</strain>
    </source>
</reference>
<gene>
    <name evidence="3" type="ORF">PWF74_08075</name>
    <name evidence="2" type="ORF">SAMN05216438_11433</name>
</gene>
<dbReference type="SUPFAM" id="SSF46689">
    <property type="entry name" value="Homeodomain-like"/>
    <property type="match status" value="1"/>
</dbReference>
<reference evidence="3" key="2">
    <citation type="submission" date="2023-02" db="EMBL/GenBank/DDBJ databases">
        <title>Comparative genomics and fermentation flavor characterization of five lactic acid bacteria reveal flavor biosynthesis metabolic pathways in fermented muskmelon puree.</title>
        <authorList>
            <person name="Yuan L."/>
            <person name="Li M."/>
            <person name="Xu X."/>
            <person name="Lao F."/>
            <person name="Wu J."/>
        </authorList>
    </citation>
    <scope>NUCLEOTIDE SEQUENCE</scope>
    <source>
        <strain evidence="3">Pa-2</strain>
    </source>
</reference>
<evidence type="ECO:0000313" key="3">
    <source>
        <dbReference type="EMBL" id="WEA13466.1"/>
    </source>
</evidence>
<dbReference type="OrthoDB" id="2243550at2"/>
<feature type="transmembrane region" description="Helical" evidence="1">
    <location>
        <begin position="141"/>
        <end position="159"/>
    </location>
</feature>
<evidence type="ECO:0000313" key="2">
    <source>
        <dbReference type="EMBL" id="SFL51225.1"/>
    </source>
</evidence>
<dbReference type="Gene3D" id="1.10.357.10">
    <property type="entry name" value="Tetracycline Repressor, domain 2"/>
    <property type="match status" value="1"/>
</dbReference>
<name>A0A1I4IAD8_9LACT</name>
<dbReference type="RefSeq" id="WP_074751734.1">
    <property type="nucleotide sequence ID" value="NZ_CP099987.1"/>
</dbReference>
<keyword evidence="1" id="KW-1133">Transmembrane helix</keyword>
<accession>A0A1I4IAD8</accession>
<organism evidence="2 4">
    <name type="scientific">Lactococcus garvieae</name>
    <dbReference type="NCBI Taxonomy" id="1363"/>
    <lineage>
        <taxon>Bacteria</taxon>
        <taxon>Bacillati</taxon>
        <taxon>Bacillota</taxon>
        <taxon>Bacilli</taxon>
        <taxon>Lactobacillales</taxon>
        <taxon>Streptococcaceae</taxon>
        <taxon>Lactococcus</taxon>
    </lineage>
</organism>
<dbReference type="EMBL" id="FOTJ01000014">
    <property type="protein sequence ID" value="SFL51225.1"/>
    <property type="molecule type" value="Genomic_DNA"/>
</dbReference>
<dbReference type="EMBL" id="CP118627">
    <property type="protein sequence ID" value="WEA13466.1"/>
    <property type="molecule type" value="Genomic_DNA"/>
</dbReference>
<evidence type="ECO:0000313" key="4">
    <source>
        <dbReference type="Proteomes" id="UP000181969"/>
    </source>
</evidence>
<evidence type="ECO:0000256" key="1">
    <source>
        <dbReference type="SAM" id="Phobius"/>
    </source>
</evidence>
<dbReference type="InterPro" id="IPR009057">
    <property type="entry name" value="Homeodomain-like_sf"/>
</dbReference>
<dbReference type="Proteomes" id="UP001217324">
    <property type="component" value="Chromosome"/>
</dbReference>
<proteinExistence type="predicted"/>
<keyword evidence="1" id="KW-0812">Transmembrane</keyword>